<dbReference type="Pfam" id="PF04108">
    <property type="entry name" value="ATG17_like"/>
    <property type="match status" value="1"/>
</dbReference>
<feature type="coiled-coil region" evidence="7">
    <location>
        <begin position="335"/>
        <end position="362"/>
    </location>
</feature>
<dbReference type="GO" id="GO:1990316">
    <property type="term" value="C:Atg1/ULK1 kinase complex"/>
    <property type="evidence" value="ECO:0007669"/>
    <property type="project" value="TreeGrafter"/>
</dbReference>
<evidence type="ECO:0000259" key="9">
    <source>
        <dbReference type="Pfam" id="PF04108"/>
    </source>
</evidence>
<evidence type="ECO:0000256" key="7">
    <source>
        <dbReference type="SAM" id="Coils"/>
    </source>
</evidence>
<gene>
    <name evidence="10" type="ORF">CH63R_03202</name>
</gene>
<evidence type="ECO:0000256" key="8">
    <source>
        <dbReference type="SAM" id="MobiDB-lite"/>
    </source>
</evidence>
<feature type="domain" description="Autophagy protein ATG17-like" evidence="9">
    <location>
        <begin position="60"/>
        <end position="479"/>
    </location>
</feature>
<keyword evidence="11" id="KW-1185">Reference proteome</keyword>
<evidence type="ECO:0000256" key="3">
    <source>
        <dbReference type="ARBA" id="ARBA00022490"/>
    </source>
</evidence>
<name>A0A1B7YR03_COLHI</name>
<dbReference type="InterPro" id="IPR045326">
    <property type="entry name" value="ATG17-like_dom"/>
</dbReference>
<accession>A0A1B7YR03</accession>
<dbReference type="AlphaFoldDB" id="A0A1B7YR03"/>
<dbReference type="VEuPathDB" id="FungiDB:CH63R_03202"/>
<feature type="region of interest" description="Disordered" evidence="8">
    <location>
        <begin position="1"/>
        <end position="44"/>
    </location>
</feature>
<dbReference type="PANTHER" id="PTHR28005">
    <property type="entry name" value="AUTOPHAGY-RELATED PROTEIN 17"/>
    <property type="match status" value="1"/>
</dbReference>
<evidence type="ECO:0000313" key="11">
    <source>
        <dbReference type="Proteomes" id="UP000092177"/>
    </source>
</evidence>
<keyword evidence="10" id="KW-0418">Kinase</keyword>
<dbReference type="KEGG" id="chig:CH63R_03202"/>
<comment type="similarity">
    <text evidence="1 6">Belongs to the ATG17 family.</text>
</comment>
<evidence type="ECO:0000256" key="4">
    <source>
        <dbReference type="ARBA" id="ARBA00023006"/>
    </source>
</evidence>
<organism evidence="10 11">
    <name type="scientific">Colletotrichum higginsianum (strain IMI 349063)</name>
    <name type="common">Crucifer anthracnose fungus</name>
    <dbReference type="NCBI Taxonomy" id="759273"/>
    <lineage>
        <taxon>Eukaryota</taxon>
        <taxon>Fungi</taxon>
        <taxon>Dikarya</taxon>
        <taxon>Ascomycota</taxon>
        <taxon>Pezizomycotina</taxon>
        <taxon>Sordariomycetes</taxon>
        <taxon>Hypocreomycetidae</taxon>
        <taxon>Glomerellales</taxon>
        <taxon>Glomerellaceae</taxon>
        <taxon>Colletotrichum</taxon>
        <taxon>Colletotrichum destructivum species complex</taxon>
    </lineage>
</organism>
<dbReference type="EMBL" id="LTAN01000002">
    <property type="protein sequence ID" value="OBR14476.1"/>
    <property type="molecule type" value="Genomic_DNA"/>
</dbReference>
<dbReference type="GO" id="GO:0060090">
    <property type="term" value="F:molecular adaptor activity"/>
    <property type="evidence" value="ECO:0007669"/>
    <property type="project" value="TreeGrafter"/>
</dbReference>
<dbReference type="GO" id="GO:0016301">
    <property type="term" value="F:kinase activity"/>
    <property type="evidence" value="ECO:0007669"/>
    <property type="project" value="UniProtKB-KW"/>
</dbReference>
<reference evidence="11" key="1">
    <citation type="journal article" date="2017" name="BMC Genomics">
        <title>Gapless genome assembly of Colletotrichum higginsianum reveals chromosome structure and association of transposable elements with secondary metabolite gene clusters.</title>
        <authorList>
            <person name="Dallery J.-F."/>
            <person name="Lapalu N."/>
            <person name="Zampounis A."/>
            <person name="Pigne S."/>
            <person name="Luyten I."/>
            <person name="Amselem J."/>
            <person name="Wittenberg A.H.J."/>
            <person name="Zhou S."/>
            <person name="de Queiroz M.V."/>
            <person name="Robin G.P."/>
            <person name="Auger A."/>
            <person name="Hainaut M."/>
            <person name="Henrissat B."/>
            <person name="Kim K.-T."/>
            <person name="Lee Y.-H."/>
            <person name="Lespinet O."/>
            <person name="Schwartz D.C."/>
            <person name="Thon M.R."/>
            <person name="O'Connell R.J."/>
        </authorList>
    </citation>
    <scope>NUCLEOTIDE SEQUENCE [LARGE SCALE GENOMIC DNA]</scope>
    <source>
        <strain evidence="11">IMI 349063</strain>
    </source>
</reference>
<sequence>MANSPSHRSPASSTSAGRDSGSLSHSRDRRDAPSSTSADPVADPVPVETLVEHLLAAKRSLSSITAVLRANEIATDARQAHEEAVVLYAETQFLQRAIAEQLALLMKVRRGLKRTYDAGKRDFKNLVKTMDATNETLRETMDMLKNTTVEAVFRPPGEARRNLMDFVDEKSVHVMREALKQSLGELQVRIPPDLDVVPIHSIQTSFDGDLLRFDDDLRALKKSIAASPLRRLPSDSSATDPIPELLGSLVDHSHSMAQLLTSLTKHFDLCVTAVRTTEGGAALARRRAAEVTQSQGGDGVSISGVIADQESHMPDLDPITYQDRADMLEIVVSDASEVESVIQELNERLQAMEDEFAAMTEQTGQIKAAFLGTLGAFAALEDMGSRMASYIASEAEFLQRWEDERYTIYNKLGEMEDLRDFYEKYSNAYDNLILEVERRRMVEDKIASIWKKAKDSVDKLTENDRREREGFRQDVGEFIPTDLWPGMDSGMKRWELVTVDGGSSEDEASGGQRSTPALDRSVVDAARDRLDRSQQR</sequence>
<dbReference type="GO" id="GO:0034727">
    <property type="term" value="P:piecemeal microautophagy of the nucleus"/>
    <property type="evidence" value="ECO:0007669"/>
    <property type="project" value="TreeGrafter"/>
</dbReference>
<dbReference type="GeneID" id="28862284"/>
<keyword evidence="5" id="KW-0472">Membrane</keyword>
<evidence type="ECO:0000256" key="1">
    <source>
        <dbReference type="ARBA" id="ARBA00006259"/>
    </source>
</evidence>
<comment type="function">
    <text evidence="6">Autophagy-specific protein that functions in response to autophagy-inducing signals as a scaffold to recruit other ATG proteins to organize preautophagosomal structure (PAS) formation. Modulates the timing and magnitude of the autophagy response, such as the size of the sequestering vesicles. Plays particularly a role in pexophagy and nucleophagy.</text>
</comment>
<keyword evidence="4 6" id="KW-0072">Autophagy</keyword>
<feature type="compositionally biased region" description="Basic and acidic residues" evidence="8">
    <location>
        <begin position="521"/>
        <end position="536"/>
    </location>
</feature>
<dbReference type="GO" id="GO:0000045">
    <property type="term" value="P:autophagosome assembly"/>
    <property type="evidence" value="ECO:0007669"/>
    <property type="project" value="TreeGrafter"/>
</dbReference>
<feature type="region of interest" description="Disordered" evidence="8">
    <location>
        <begin position="495"/>
        <end position="536"/>
    </location>
</feature>
<comment type="caution">
    <text evidence="10">The sequence shown here is derived from an EMBL/GenBank/DDBJ whole genome shotgun (WGS) entry which is preliminary data.</text>
</comment>
<dbReference type="GO" id="GO:0030295">
    <property type="term" value="F:protein kinase activator activity"/>
    <property type="evidence" value="ECO:0007669"/>
    <property type="project" value="TreeGrafter"/>
</dbReference>
<dbReference type="GO" id="GO:0034045">
    <property type="term" value="C:phagophore assembly site membrane"/>
    <property type="evidence" value="ECO:0007669"/>
    <property type="project" value="UniProtKB-SubCell"/>
</dbReference>
<evidence type="ECO:0000313" key="10">
    <source>
        <dbReference type="EMBL" id="OBR14476.1"/>
    </source>
</evidence>
<dbReference type="InterPro" id="IPR007240">
    <property type="entry name" value="Atg17"/>
</dbReference>
<dbReference type="PANTHER" id="PTHR28005:SF1">
    <property type="entry name" value="AUTOPHAGY-RELATED PROTEIN 17"/>
    <property type="match status" value="1"/>
</dbReference>
<feature type="compositionally biased region" description="Low complexity" evidence="8">
    <location>
        <begin position="1"/>
        <end position="16"/>
    </location>
</feature>
<comment type="subcellular location">
    <subcellularLocation>
        <location evidence="6">Cytoplasm</location>
    </subcellularLocation>
    <subcellularLocation>
        <location evidence="6">Preautophagosomal structure membrane</location>
        <topology evidence="6">Peripheral membrane protein</topology>
    </subcellularLocation>
</comment>
<dbReference type="RefSeq" id="XP_018162993.1">
    <property type="nucleotide sequence ID" value="XM_018298177.1"/>
</dbReference>
<evidence type="ECO:0000256" key="6">
    <source>
        <dbReference type="RuleBase" id="RU368080"/>
    </source>
</evidence>
<proteinExistence type="inferred from homology"/>
<evidence type="ECO:0000256" key="2">
    <source>
        <dbReference type="ARBA" id="ARBA00013806"/>
    </source>
</evidence>
<dbReference type="OrthoDB" id="1937984at2759"/>
<dbReference type="Proteomes" id="UP000092177">
    <property type="component" value="Chromosome 2"/>
</dbReference>
<dbReference type="GO" id="GO:0000422">
    <property type="term" value="P:autophagy of mitochondrion"/>
    <property type="evidence" value="ECO:0007669"/>
    <property type="project" value="TreeGrafter"/>
</dbReference>
<keyword evidence="10" id="KW-0808">Transferase</keyword>
<keyword evidence="3 6" id="KW-0963">Cytoplasm</keyword>
<protein>
    <recommendedName>
        <fullName evidence="2 6">Autophagy-related protein 17</fullName>
    </recommendedName>
</protein>
<evidence type="ECO:0000256" key="5">
    <source>
        <dbReference type="ARBA" id="ARBA00023136"/>
    </source>
</evidence>
<keyword evidence="7" id="KW-0175">Coiled coil</keyword>